<keyword evidence="2" id="KW-1185">Reference proteome</keyword>
<proteinExistence type="predicted"/>
<dbReference type="OrthoDB" id="978985at2"/>
<protein>
    <submittedName>
        <fullName evidence="1">Uncharacterized protein</fullName>
    </submittedName>
</protein>
<dbReference type="Proteomes" id="UP000002730">
    <property type="component" value="Chromosome"/>
</dbReference>
<reference evidence="1 2" key="1">
    <citation type="submission" date="2010-08" db="EMBL/GenBank/DDBJ databases">
        <title>Complete sequence of Clostridium cellulovorans 743B.</title>
        <authorList>
            <consortium name="US DOE Joint Genome Institute"/>
            <person name="Lucas S."/>
            <person name="Copeland A."/>
            <person name="Lapidus A."/>
            <person name="Cheng J.-F."/>
            <person name="Bruce D."/>
            <person name="Goodwin L."/>
            <person name="Pitluck S."/>
            <person name="Chertkov O."/>
            <person name="Detter J.C."/>
            <person name="Han C."/>
            <person name="Tapia R."/>
            <person name="Land M."/>
            <person name="Hauser L."/>
            <person name="Chang Y.-J."/>
            <person name="Jeffries C."/>
            <person name="Kyrpides N."/>
            <person name="Ivanova N."/>
            <person name="Mikhailova N."/>
            <person name="Hemme C.L."/>
            <person name="Woyke T."/>
        </authorList>
    </citation>
    <scope>NUCLEOTIDE SEQUENCE [LARGE SCALE GENOMIC DNA]</scope>
    <source>
        <strain evidence="2">ATCC 35296 / DSM 3052 / OCM 3 / 743B</strain>
    </source>
</reference>
<dbReference type="RefSeq" id="WP_010076532.1">
    <property type="nucleotide sequence ID" value="NC_014393.1"/>
</dbReference>
<organism evidence="1 2">
    <name type="scientific">Clostridium cellulovorans (strain ATCC 35296 / DSM 3052 / OCM 3 / 743B)</name>
    <dbReference type="NCBI Taxonomy" id="573061"/>
    <lineage>
        <taxon>Bacteria</taxon>
        <taxon>Bacillati</taxon>
        <taxon>Bacillota</taxon>
        <taxon>Clostridia</taxon>
        <taxon>Eubacteriales</taxon>
        <taxon>Clostridiaceae</taxon>
        <taxon>Clostridium</taxon>
    </lineage>
</organism>
<evidence type="ECO:0000313" key="2">
    <source>
        <dbReference type="Proteomes" id="UP000002730"/>
    </source>
</evidence>
<dbReference type="HOGENOM" id="CLU_055428_0_0_9"/>
<dbReference type="AlphaFoldDB" id="D9SSN2"/>
<dbReference type="KEGG" id="ccb:Clocel_0859"/>
<dbReference type="eggNOG" id="ENOG502Z7IZ">
    <property type="taxonomic scope" value="Bacteria"/>
</dbReference>
<evidence type="ECO:0000313" key="1">
    <source>
        <dbReference type="EMBL" id="ADL50629.1"/>
    </source>
</evidence>
<name>D9SSN2_CLOC7</name>
<dbReference type="STRING" id="573061.Clocel_0859"/>
<gene>
    <name evidence="1" type="ordered locus">Clocel_0859</name>
</gene>
<dbReference type="EMBL" id="CP002160">
    <property type="protein sequence ID" value="ADL50629.1"/>
    <property type="molecule type" value="Genomic_DNA"/>
</dbReference>
<sequence length="408" mass="46694">MTAQIAILNKNGIALAADSVATVNIQEGEKFITVEKLFSLSKHHPVGIMIYGSADFTDIPFETIIKVYKSYLGNKSFDTLQEYADDFFRVLAKDKRVYNSGYEKRLVRSVLDYCLMENMPRFKSTNKREETLSNNVKEKIKDFLSMRSLDGFSDNFIQLFLESHGDYLKRYMNEIDNIRIDKKTQENIVLLCAHMISKSGFLCRSTGPSTGVVIAGYGNKEIFPSLIEYKITGVVSENIIFKSNGKSVKVGVEESNIESTFMPFAQRDVVDTYTKGIDEELENVIFDSIDSIFNNLYEAIQEAIQRESNKNITHEFTSEEREIIKRLGEKQNREIREKFKTQQFDKYTKPFLKMGAFLGREEMIFLAEALVNLTSTRRRFTTDVESVGGATDVAIITKVDGFTWVKKK</sequence>
<accession>D9SSN2</accession>